<keyword evidence="1" id="KW-0129">CBS domain</keyword>
<dbReference type="SUPFAM" id="SSF54631">
    <property type="entry name" value="CBS-domain pair"/>
    <property type="match status" value="1"/>
</dbReference>
<evidence type="ECO:0000259" key="2">
    <source>
        <dbReference type="PROSITE" id="PS51371"/>
    </source>
</evidence>
<organism evidence="3 4">
    <name type="scientific">Rivibacter subsaxonicus</name>
    <dbReference type="NCBI Taxonomy" id="457575"/>
    <lineage>
        <taxon>Bacteria</taxon>
        <taxon>Pseudomonadati</taxon>
        <taxon>Pseudomonadota</taxon>
        <taxon>Betaproteobacteria</taxon>
        <taxon>Burkholderiales</taxon>
        <taxon>Rivibacter</taxon>
    </lineage>
</organism>
<name>A0A4Q7VZZ7_9BURK</name>
<evidence type="ECO:0000256" key="1">
    <source>
        <dbReference type="PROSITE-ProRule" id="PRU00703"/>
    </source>
</evidence>
<sequence length="207" mass="22036">MLSLSAECGEFIVTSYRALTLAPDPGQMLLSPQRSSASASDPAMSLLTDLSSGAVVVVQPDDRADQVLQMLMRAGVRMGFVGEVREGRGTIRGVVTAGDLAGEHVTRRALDLGVAHDELSVEQVMSPLSDWPLVELRSLPRAAVGDVIATLQASGQRYLIVIETVDGQPVLRGVFSASRIEQSLGTSLQISLRSQSFAELHSALQHS</sequence>
<dbReference type="InterPro" id="IPR046342">
    <property type="entry name" value="CBS_dom_sf"/>
</dbReference>
<evidence type="ECO:0000313" key="3">
    <source>
        <dbReference type="EMBL" id="RZU02457.1"/>
    </source>
</evidence>
<protein>
    <recommendedName>
        <fullName evidence="2">CBS domain-containing protein</fullName>
    </recommendedName>
</protein>
<gene>
    <name evidence="3" type="ORF">EV670_0481</name>
</gene>
<dbReference type="EMBL" id="SHKP01000004">
    <property type="protein sequence ID" value="RZU02457.1"/>
    <property type="molecule type" value="Genomic_DNA"/>
</dbReference>
<reference evidence="3 4" key="1">
    <citation type="submission" date="2019-02" db="EMBL/GenBank/DDBJ databases">
        <title>Genomic Encyclopedia of Type Strains, Phase IV (KMG-IV): sequencing the most valuable type-strain genomes for metagenomic binning, comparative biology and taxonomic classification.</title>
        <authorList>
            <person name="Goeker M."/>
        </authorList>
    </citation>
    <scope>NUCLEOTIDE SEQUENCE [LARGE SCALE GENOMIC DNA]</scope>
    <source>
        <strain evidence="3 4">DSM 19570</strain>
    </source>
</reference>
<feature type="domain" description="CBS" evidence="2">
    <location>
        <begin position="50"/>
        <end position="112"/>
    </location>
</feature>
<comment type="caution">
    <text evidence="3">The sequence shown here is derived from an EMBL/GenBank/DDBJ whole genome shotgun (WGS) entry which is preliminary data.</text>
</comment>
<keyword evidence="4" id="KW-1185">Reference proteome</keyword>
<dbReference type="Gene3D" id="3.10.580.10">
    <property type="entry name" value="CBS-domain"/>
    <property type="match status" value="1"/>
</dbReference>
<dbReference type="PROSITE" id="PS51371">
    <property type="entry name" value="CBS"/>
    <property type="match status" value="1"/>
</dbReference>
<dbReference type="InterPro" id="IPR000644">
    <property type="entry name" value="CBS_dom"/>
</dbReference>
<accession>A0A4Q7VZZ7</accession>
<dbReference type="AlphaFoldDB" id="A0A4Q7VZZ7"/>
<proteinExistence type="predicted"/>
<dbReference type="Proteomes" id="UP000293671">
    <property type="component" value="Unassembled WGS sequence"/>
</dbReference>
<evidence type="ECO:0000313" key="4">
    <source>
        <dbReference type="Proteomes" id="UP000293671"/>
    </source>
</evidence>